<dbReference type="Pfam" id="PF00929">
    <property type="entry name" value="RNase_T"/>
    <property type="match status" value="1"/>
</dbReference>
<keyword evidence="7" id="KW-0413">Isomerase</keyword>
<dbReference type="GO" id="GO:0005524">
    <property type="term" value="F:ATP binding"/>
    <property type="evidence" value="ECO:0007669"/>
    <property type="project" value="UniProtKB-UniRule"/>
</dbReference>
<dbReference type="CDD" id="cd06127">
    <property type="entry name" value="DEDDh"/>
    <property type="match status" value="1"/>
</dbReference>
<evidence type="ECO:0000256" key="10">
    <source>
        <dbReference type="ARBA" id="ARBA00034923"/>
    </source>
</evidence>
<proteinExistence type="inferred from homology"/>
<feature type="binding site" evidence="12">
    <location>
        <begin position="24"/>
        <end position="31"/>
    </location>
    <ligand>
        <name>ATP</name>
        <dbReference type="ChEBI" id="CHEBI:30616"/>
    </ligand>
</feature>
<dbReference type="SUPFAM" id="SSF52540">
    <property type="entry name" value="P-loop containing nucleoside triphosphate hydrolases"/>
    <property type="match status" value="1"/>
</dbReference>
<protein>
    <recommendedName>
        <fullName evidence="9">DNA 3'-5' helicase</fullName>
        <ecNumber evidence="9">5.6.2.4</ecNumber>
    </recommendedName>
    <alternativeName>
        <fullName evidence="10">DNA 3'-5' helicase II</fullName>
    </alternativeName>
</protein>
<evidence type="ECO:0000256" key="11">
    <source>
        <dbReference type="ARBA" id="ARBA00048988"/>
    </source>
</evidence>
<keyword evidence="4 12" id="KW-0347">Helicase</keyword>
<evidence type="ECO:0000256" key="1">
    <source>
        <dbReference type="ARBA" id="ARBA00009922"/>
    </source>
</evidence>
<dbReference type="Proteomes" id="UP000283872">
    <property type="component" value="Unassembled WGS sequence"/>
</dbReference>
<dbReference type="PANTHER" id="PTHR11070">
    <property type="entry name" value="UVRD / RECB / PCRA DNA HELICASE FAMILY MEMBER"/>
    <property type="match status" value="1"/>
</dbReference>
<evidence type="ECO:0000256" key="5">
    <source>
        <dbReference type="ARBA" id="ARBA00022840"/>
    </source>
</evidence>
<evidence type="ECO:0000256" key="3">
    <source>
        <dbReference type="ARBA" id="ARBA00022801"/>
    </source>
</evidence>
<dbReference type="InterPro" id="IPR027417">
    <property type="entry name" value="P-loop_NTPase"/>
</dbReference>
<dbReference type="Gene3D" id="3.40.50.300">
    <property type="entry name" value="P-loop containing nucleotide triphosphate hydrolases"/>
    <property type="match status" value="3"/>
</dbReference>
<evidence type="ECO:0000256" key="12">
    <source>
        <dbReference type="PROSITE-ProRule" id="PRU00560"/>
    </source>
</evidence>
<evidence type="ECO:0000256" key="8">
    <source>
        <dbReference type="ARBA" id="ARBA00034617"/>
    </source>
</evidence>
<dbReference type="GO" id="GO:0003677">
    <property type="term" value="F:DNA binding"/>
    <property type="evidence" value="ECO:0007669"/>
    <property type="project" value="UniProtKB-KW"/>
</dbReference>
<dbReference type="SMART" id="SM00479">
    <property type="entry name" value="EXOIII"/>
    <property type="match status" value="1"/>
</dbReference>
<evidence type="ECO:0000256" key="7">
    <source>
        <dbReference type="ARBA" id="ARBA00023235"/>
    </source>
</evidence>
<dbReference type="PROSITE" id="PS51198">
    <property type="entry name" value="UVRD_HELICASE_ATP_BIND"/>
    <property type="match status" value="1"/>
</dbReference>
<evidence type="ECO:0000313" key="15">
    <source>
        <dbReference type="Proteomes" id="UP000283872"/>
    </source>
</evidence>
<dbReference type="EC" id="5.6.2.4" evidence="9"/>
<dbReference type="Pfam" id="PF13361">
    <property type="entry name" value="UvrD_C"/>
    <property type="match status" value="1"/>
</dbReference>
<keyword evidence="2 12" id="KW-0547">Nucleotide-binding</keyword>
<dbReference type="PANTHER" id="PTHR11070:SF2">
    <property type="entry name" value="ATP-DEPENDENT DNA HELICASE SRS2"/>
    <property type="match status" value="1"/>
</dbReference>
<dbReference type="Gene3D" id="1.10.10.160">
    <property type="match status" value="1"/>
</dbReference>
<dbReference type="CDD" id="cd17932">
    <property type="entry name" value="DEXQc_UvrD"/>
    <property type="match status" value="1"/>
</dbReference>
<dbReference type="InterPro" id="IPR014017">
    <property type="entry name" value="DNA_helicase_UvrD-like_C"/>
</dbReference>
<gene>
    <name evidence="14" type="ORF">DWY11_00190</name>
</gene>
<dbReference type="GO" id="GO:0043138">
    <property type="term" value="F:3'-5' DNA helicase activity"/>
    <property type="evidence" value="ECO:0007669"/>
    <property type="project" value="UniProtKB-EC"/>
</dbReference>
<dbReference type="InterPro" id="IPR014016">
    <property type="entry name" value="UvrD-like_ATP-bd"/>
</dbReference>
<dbReference type="GO" id="GO:0004527">
    <property type="term" value="F:exonuclease activity"/>
    <property type="evidence" value="ECO:0007669"/>
    <property type="project" value="UniProtKB-ARBA"/>
</dbReference>
<name>A0A3E5DX12_9BACT</name>
<evidence type="ECO:0000256" key="4">
    <source>
        <dbReference type="ARBA" id="ARBA00022806"/>
    </source>
</evidence>
<dbReference type="Pfam" id="PF00580">
    <property type="entry name" value="UvrD-helicase"/>
    <property type="match status" value="1"/>
</dbReference>
<feature type="domain" description="UvrD-like helicase ATP-binding" evidence="13">
    <location>
        <begin position="3"/>
        <end position="277"/>
    </location>
</feature>
<dbReference type="GO" id="GO:0000725">
    <property type="term" value="P:recombinational repair"/>
    <property type="evidence" value="ECO:0007669"/>
    <property type="project" value="TreeGrafter"/>
</dbReference>
<dbReference type="Gene3D" id="1.10.486.10">
    <property type="entry name" value="PCRA, domain 4"/>
    <property type="match status" value="1"/>
</dbReference>
<comment type="similarity">
    <text evidence="1">Belongs to the helicase family. UvrD subfamily.</text>
</comment>
<dbReference type="Gene3D" id="3.30.420.10">
    <property type="entry name" value="Ribonuclease H-like superfamily/Ribonuclease H"/>
    <property type="match status" value="1"/>
</dbReference>
<sequence>MKKVYDDKQIEVIKFNDGHALVLGAPGCGKTDILSLRVLMSHQIYNVDYKDMLCLTFTNRASREMKERIKQTVGDVTADLFVGNLHRFCINFIYDNNLVPIDTGIADDTEQEEIFSELIGRPQIPGWQIMKVTSVAARNYMKENNFPFEIVGNDNKIDSETKYFAERYADYKKENRIIDFDDILLITYKALMEKGYQQKYVRSSYKWIQVDEVQDLNPVQLAIIEKLVSEDYNSVVYLGDERQAIYSFLGARHESIERIKQKAGKNFFILSNNYRSPMYLLDMLNNYAVYKLKVDTSLLPKTSNNQHLDDGLMLINCNSTSDQHNLISTLGRNLYLNGNEKFEESKDEKDLESIGILVRTNADADEISKNLENHKIGHIKLSKKDVFKMVDFKTLYSHFSVVVNDTRFSDWARILYQTNALDTLQLSKRCIKKMRDIGLTPLDLMYYENSSYYIEFCNSYNNKEIVLFDTETTGLDVFNDDIIQIAAMKMRNGTIVPGSELDIIIKMDGTKKIPPTLHNGFINPMVEEYKKRSTGEQNENQYFMEPEDAFEFFINYVGDAELLGHNVNYDVHILENNIKRRTKNLVFNTPVYWDTLKMARMLDPNLRKHSLESLLEIYGLEGVNSHNALDDIRATKSLTDYCYEKMSKLVDLQASFISHPELKKIQRRLVRKYWPLYQHTLDKIYSDEIKEENTFDFEFDYVYHQMLSLKIIKEIKLYPYIRSLFNKVVIDSEKDLYFNNQLVNHLYEFRTFNEGDFFQNGVLDERLFIMTIHKSKGLEFDNVILYDITHGKMPRYNSRSLDEDARVLYVAMSRAKKRLYITYENKVSEFLGDYDQVMEHFVEMHPEKKAKLLNFENILVNSLNSTD</sequence>
<comment type="catalytic activity">
    <reaction evidence="11">
        <text>ATP + H2O = ADP + phosphate + H(+)</text>
        <dbReference type="Rhea" id="RHEA:13065"/>
        <dbReference type="ChEBI" id="CHEBI:15377"/>
        <dbReference type="ChEBI" id="CHEBI:15378"/>
        <dbReference type="ChEBI" id="CHEBI:30616"/>
        <dbReference type="ChEBI" id="CHEBI:43474"/>
        <dbReference type="ChEBI" id="CHEBI:456216"/>
        <dbReference type="EC" id="5.6.2.4"/>
    </reaction>
</comment>
<evidence type="ECO:0000256" key="2">
    <source>
        <dbReference type="ARBA" id="ARBA00022741"/>
    </source>
</evidence>
<dbReference type="InterPro" id="IPR012337">
    <property type="entry name" value="RNaseH-like_sf"/>
</dbReference>
<comment type="catalytic activity">
    <reaction evidence="8">
        <text>Couples ATP hydrolysis with the unwinding of duplex DNA by translocating in the 3'-5' direction.</text>
        <dbReference type="EC" id="5.6.2.4"/>
    </reaction>
</comment>
<accession>A0A3E5DX12</accession>
<organism evidence="14 15">
    <name type="scientific">Segatella copri</name>
    <dbReference type="NCBI Taxonomy" id="165179"/>
    <lineage>
        <taxon>Bacteria</taxon>
        <taxon>Pseudomonadati</taxon>
        <taxon>Bacteroidota</taxon>
        <taxon>Bacteroidia</taxon>
        <taxon>Bacteroidales</taxon>
        <taxon>Prevotellaceae</taxon>
        <taxon>Segatella</taxon>
    </lineage>
</organism>
<dbReference type="AlphaFoldDB" id="A0A3E5DX12"/>
<comment type="caution">
    <text evidence="14">The sequence shown here is derived from an EMBL/GenBank/DDBJ whole genome shotgun (WGS) entry which is preliminary data.</text>
</comment>
<dbReference type="InterPro" id="IPR013520">
    <property type="entry name" value="Ribonucl_H"/>
</dbReference>
<evidence type="ECO:0000313" key="14">
    <source>
        <dbReference type="EMBL" id="RGS19690.1"/>
    </source>
</evidence>
<evidence type="ECO:0000256" key="6">
    <source>
        <dbReference type="ARBA" id="ARBA00023125"/>
    </source>
</evidence>
<keyword evidence="6" id="KW-0238">DNA-binding</keyword>
<dbReference type="SUPFAM" id="SSF53098">
    <property type="entry name" value="Ribonuclease H-like"/>
    <property type="match status" value="1"/>
</dbReference>
<dbReference type="InterPro" id="IPR000212">
    <property type="entry name" value="DNA_helicase_UvrD/REP"/>
</dbReference>
<keyword evidence="5 12" id="KW-0067">ATP-binding</keyword>
<dbReference type="EMBL" id="QRVA01000001">
    <property type="protein sequence ID" value="RGS19690.1"/>
    <property type="molecule type" value="Genomic_DNA"/>
</dbReference>
<reference evidence="14 15" key="1">
    <citation type="submission" date="2018-08" db="EMBL/GenBank/DDBJ databases">
        <title>A genome reference for cultivated species of the human gut microbiota.</title>
        <authorList>
            <person name="Zou Y."/>
            <person name="Xue W."/>
            <person name="Luo G."/>
        </authorList>
    </citation>
    <scope>NUCLEOTIDE SEQUENCE [LARGE SCALE GENOMIC DNA]</scope>
    <source>
        <strain evidence="14 15">AF24-12</strain>
    </source>
</reference>
<evidence type="ECO:0000259" key="13">
    <source>
        <dbReference type="PROSITE" id="PS51198"/>
    </source>
</evidence>
<dbReference type="InterPro" id="IPR036397">
    <property type="entry name" value="RNaseH_sf"/>
</dbReference>
<dbReference type="InterPro" id="IPR013986">
    <property type="entry name" value="DExx_box_DNA_helicase_dom_sf"/>
</dbReference>
<keyword evidence="3 12" id="KW-0378">Hydrolase</keyword>
<evidence type="ECO:0000256" key="9">
    <source>
        <dbReference type="ARBA" id="ARBA00034808"/>
    </source>
</evidence>
<dbReference type="RefSeq" id="WP_117587584.1">
    <property type="nucleotide sequence ID" value="NZ_QRVA01000001.1"/>
</dbReference>